<feature type="modified residue" description="FMN phosphoryl threonine" evidence="6">
    <location>
        <position position="195"/>
    </location>
</feature>
<keyword evidence="6" id="KW-1003">Cell membrane</keyword>
<dbReference type="SMART" id="SM00900">
    <property type="entry name" value="FMN_bind"/>
    <property type="match status" value="1"/>
</dbReference>
<evidence type="ECO:0000256" key="7">
    <source>
        <dbReference type="SAM" id="Phobius"/>
    </source>
</evidence>
<dbReference type="GO" id="GO:0010181">
    <property type="term" value="F:FMN binding"/>
    <property type="evidence" value="ECO:0007669"/>
    <property type="project" value="InterPro"/>
</dbReference>
<dbReference type="InterPro" id="IPR010209">
    <property type="entry name" value="Ion_transpt_RnfG/RsxG"/>
</dbReference>
<accession>A0A1S1YTM0</accession>
<comment type="caution">
    <text evidence="9">The sequence shown here is derived from an EMBL/GenBank/DDBJ whole genome shotgun (WGS) entry which is preliminary data.</text>
</comment>
<keyword evidence="4 6" id="KW-0288">FMN</keyword>
<comment type="function">
    <text evidence="6">Part of a membrane-bound complex that couples electron transfer with translocation of ions across the membrane.</text>
</comment>
<proteinExistence type="inferred from homology"/>
<protein>
    <recommendedName>
        <fullName evidence="6">Ion-translocating oxidoreductase complex subunit G</fullName>
        <ecNumber evidence="6">7.-.-.-</ecNumber>
    </recommendedName>
    <alternativeName>
        <fullName evidence="6">Rnf electron transport complex subunit G</fullName>
    </alternativeName>
</protein>
<keyword evidence="6 7" id="KW-0472">Membrane</keyword>
<feature type="transmembrane region" description="Helical" evidence="7">
    <location>
        <begin position="20"/>
        <end position="38"/>
    </location>
</feature>
<dbReference type="PIRSF" id="PIRSF006091">
    <property type="entry name" value="E_trnsport_RnfG"/>
    <property type="match status" value="1"/>
</dbReference>
<keyword evidence="6" id="KW-1278">Translocase</keyword>
<dbReference type="GO" id="GO:0005886">
    <property type="term" value="C:plasma membrane"/>
    <property type="evidence" value="ECO:0007669"/>
    <property type="project" value="UniProtKB-SubCell"/>
</dbReference>
<keyword evidence="6 7" id="KW-1133">Transmembrane helix</keyword>
<dbReference type="PANTHER" id="PTHR36118:SF1">
    <property type="entry name" value="ION-TRANSLOCATING OXIDOREDUCTASE COMPLEX SUBUNIT G"/>
    <property type="match status" value="1"/>
</dbReference>
<dbReference type="PANTHER" id="PTHR36118">
    <property type="entry name" value="ION-TRANSLOCATING OXIDOREDUCTASE COMPLEX SUBUNIT G"/>
    <property type="match status" value="1"/>
</dbReference>
<evidence type="ECO:0000256" key="1">
    <source>
        <dbReference type="ARBA" id="ARBA00022448"/>
    </source>
</evidence>
<dbReference type="GO" id="GO:0009055">
    <property type="term" value="F:electron transfer activity"/>
    <property type="evidence" value="ECO:0007669"/>
    <property type="project" value="InterPro"/>
</dbReference>
<evidence type="ECO:0000313" key="9">
    <source>
        <dbReference type="EMBL" id="OHX64356.1"/>
    </source>
</evidence>
<keyword evidence="3 6" id="KW-0285">Flavoprotein</keyword>
<gene>
    <name evidence="6" type="primary">rnfG</name>
    <name evidence="9" type="ORF">NH26_22450</name>
</gene>
<dbReference type="RefSeq" id="WP_044220609.1">
    <property type="nucleotide sequence ID" value="NZ_JRYR02000002.1"/>
</dbReference>
<keyword evidence="10" id="KW-1185">Reference proteome</keyword>
<dbReference type="EC" id="7.-.-.-" evidence="6"/>
<evidence type="ECO:0000256" key="2">
    <source>
        <dbReference type="ARBA" id="ARBA00022553"/>
    </source>
</evidence>
<organism evidence="9 10">
    <name type="scientific">Flammeovirga pacifica</name>
    <dbReference type="NCBI Taxonomy" id="915059"/>
    <lineage>
        <taxon>Bacteria</taxon>
        <taxon>Pseudomonadati</taxon>
        <taxon>Bacteroidota</taxon>
        <taxon>Cytophagia</taxon>
        <taxon>Cytophagales</taxon>
        <taxon>Flammeovirgaceae</taxon>
        <taxon>Flammeovirga</taxon>
    </lineage>
</organism>
<evidence type="ECO:0000256" key="3">
    <source>
        <dbReference type="ARBA" id="ARBA00022630"/>
    </source>
</evidence>
<comment type="similarity">
    <text evidence="6">Belongs to the RnfG family.</text>
</comment>
<dbReference type="AlphaFoldDB" id="A0A1S1YTM0"/>
<evidence type="ECO:0000256" key="6">
    <source>
        <dbReference type="HAMAP-Rule" id="MF_00479"/>
    </source>
</evidence>
<comment type="subcellular location">
    <subcellularLocation>
        <location evidence="6">Cell membrane</location>
        <topology evidence="6">Single-pass membrane protein</topology>
    </subcellularLocation>
</comment>
<dbReference type="STRING" id="915059.NH26_22450"/>
<keyword evidence="6 7" id="KW-0812">Transmembrane</keyword>
<evidence type="ECO:0000259" key="8">
    <source>
        <dbReference type="SMART" id="SM00900"/>
    </source>
</evidence>
<dbReference type="InterPro" id="IPR007329">
    <property type="entry name" value="FMN-bd"/>
</dbReference>
<dbReference type="NCBIfam" id="TIGR01947">
    <property type="entry name" value="rnfG"/>
    <property type="match status" value="1"/>
</dbReference>
<name>A0A1S1YTM0_FLAPC</name>
<evidence type="ECO:0000256" key="5">
    <source>
        <dbReference type="ARBA" id="ARBA00022982"/>
    </source>
</evidence>
<keyword evidence="5 6" id="KW-0249">Electron transport</keyword>
<evidence type="ECO:0000256" key="4">
    <source>
        <dbReference type="ARBA" id="ARBA00022643"/>
    </source>
</evidence>
<dbReference type="EMBL" id="JRYR02000002">
    <property type="protein sequence ID" value="OHX64356.1"/>
    <property type="molecule type" value="Genomic_DNA"/>
</dbReference>
<dbReference type="OrthoDB" id="9794010at2"/>
<dbReference type="Proteomes" id="UP000179797">
    <property type="component" value="Unassembled WGS sequence"/>
</dbReference>
<sequence>MNLPNQSIPEENGADSKKMLIAMVGIGAFCALLIVLIFEGTKERRAFLKAEALEKAIFQVIPNAKSMKPMQFIDGQLTEVDKEAKGETLYAGYNESNQLVGYAIEASGQGYADIIKVLYGYDPQKQAIVGFQVLESKETPGLGDKIEKQESFLANFISLDVTLNADKKGLANEVVTVKQGEKSNPWEIDGITGATISSRAIGDIINSSIQEIGPKISNK</sequence>
<comment type="subunit">
    <text evidence="6">The complex is composed of six subunits: RnfA, RnfB, RnfC, RnfD, RnfE and RnfG.</text>
</comment>
<reference evidence="9 10" key="1">
    <citation type="journal article" date="2012" name="Int. J. Syst. Evol. Microbiol.">
        <title>Flammeovirga pacifica sp. nov., isolated from deep-sea sediment.</title>
        <authorList>
            <person name="Xu H."/>
            <person name="Fu Y."/>
            <person name="Yang N."/>
            <person name="Ding Z."/>
            <person name="Lai Q."/>
            <person name="Zeng R."/>
        </authorList>
    </citation>
    <scope>NUCLEOTIDE SEQUENCE [LARGE SCALE GENOMIC DNA]</scope>
    <source>
        <strain evidence="10">DSM 24597 / LMG 26175 / WPAGA1</strain>
    </source>
</reference>
<keyword evidence="1 6" id="KW-0813">Transport</keyword>
<dbReference type="Pfam" id="PF04205">
    <property type="entry name" value="FMN_bind"/>
    <property type="match status" value="1"/>
</dbReference>
<dbReference type="HAMAP" id="MF_00479">
    <property type="entry name" value="RsxG_RnfG"/>
    <property type="match status" value="1"/>
</dbReference>
<comment type="cofactor">
    <cofactor evidence="6">
        <name>FMN</name>
        <dbReference type="ChEBI" id="CHEBI:58210"/>
    </cofactor>
</comment>
<dbReference type="GO" id="GO:0022900">
    <property type="term" value="P:electron transport chain"/>
    <property type="evidence" value="ECO:0007669"/>
    <property type="project" value="UniProtKB-UniRule"/>
</dbReference>
<evidence type="ECO:0000313" key="10">
    <source>
        <dbReference type="Proteomes" id="UP000179797"/>
    </source>
</evidence>
<feature type="domain" description="FMN-binding" evidence="8">
    <location>
        <begin position="110"/>
        <end position="212"/>
    </location>
</feature>
<keyword evidence="2 6" id="KW-0597">Phosphoprotein</keyword>